<keyword evidence="4" id="KW-1185">Reference proteome</keyword>
<protein>
    <submittedName>
        <fullName evidence="3">Uncharacterized protein</fullName>
    </submittedName>
</protein>
<feature type="transmembrane region" description="Helical" evidence="2">
    <location>
        <begin position="95"/>
        <end position="113"/>
    </location>
</feature>
<evidence type="ECO:0000256" key="2">
    <source>
        <dbReference type="SAM" id="Phobius"/>
    </source>
</evidence>
<comment type="caution">
    <text evidence="3">The sequence shown here is derived from an EMBL/GenBank/DDBJ whole genome shotgun (WGS) entry which is preliminary data.</text>
</comment>
<dbReference type="Proteomes" id="UP001500804">
    <property type="component" value="Unassembled WGS sequence"/>
</dbReference>
<feature type="transmembrane region" description="Helical" evidence="2">
    <location>
        <begin position="179"/>
        <end position="201"/>
    </location>
</feature>
<evidence type="ECO:0000313" key="4">
    <source>
        <dbReference type="Proteomes" id="UP001500804"/>
    </source>
</evidence>
<keyword evidence="2" id="KW-0472">Membrane</keyword>
<feature type="transmembrane region" description="Helical" evidence="2">
    <location>
        <begin position="288"/>
        <end position="310"/>
    </location>
</feature>
<evidence type="ECO:0000313" key="3">
    <source>
        <dbReference type="EMBL" id="GAA5109799.1"/>
    </source>
</evidence>
<keyword evidence="2" id="KW-1133">Transmembrane helix</keyword>
<proteinExistence type="predicted"/>
<dbReference type="EMBL" id="BAABJO010000001">
    <property type="protein sequence ID" value="GAA5109799.1"/>
    <property type="molecule type" value="Genomic_DNA"/>
</dbReference>
<gene>
    <name evidence="3" type="ORF">GCM10023320_00750</name>
</gene>
<organism evidence="3 4">
    <name type="scientific">Pseudonocardia adelaidensis</name>
    <dbReference type="NCBI Taxonomy" id="648754"/>
    <lineage>
        <taxon>Bacteria</taxon>
        <taxon>Bacillati</taxon>
        <taxon>Actinomycetota</taxon>
        <taxon>Actinomycetes</taxon>
        <taxon>Pseudonocardiales</taxon>
        <taxon>Pseudonocardiaceae</taxon>
        <taxon>Pseudonocardia</taxon>
    </lineage>
</organism>
<feature type="region of interest" description="Disordered" evidence="1">
    <location>
        <begin position="1"/>
        <end position="20"/>
    </location>
</feature>
<feature type="compositionally biased region" description="Low complexity" evidence="1">
    <location>
        <begin position="1"/>
        <end position="12"/>
    </location>
</feature>
<sequence length="328" mass="33639">MTADAPDAAPAPGTRVRRTLRSPTTGHLVIAIAAVPVTVLVGNEAGGRPPGGSWLLDPVTPGVLLVIGQVLSCGRNWPPARATGDRPDAGRIARGLRRSGWTVGLVVCATFSVPHLQLAGSVPPWLWALFLLLVMAALLLEYRHAGWAHRRLDDADERGAVAEYRPLPPRVGRRLRSGLRVAAVCHVLFAGIAALLAVATITAETGGPTGGSATTAVQIGAAAVVVAVPLLHIRPLLLVGAAVVGDAVHVPALRRAGASFVRAGRATAVLAGFVVASVPAAPADPDVAVGRAALLAVVVGVGALQFTSVGSTRVGDFPRRWLRTSRAG</sequence>
<reference evidence="4" key="1">
    <citation type="journal article" date="2019" name="Int. J. Syst. Evol. Microbiol.">
        <title>The Global Catalogue of Microorganisms (GCM) 10K type strain sequencing project: providing services to taxonomists for standard genome sequencing and annotation.</title>
        <authorList>
            <consortium name="The Broad Institute Genomics Platform"/>
            <consortium name="The Broad Institute Genome Sequencing Center for Infectious Disease"/>
            <person name="Wu L."/>
            <person name="Ma J."/>
        </authorList>
    </citation>
    <scope>NUCLEOTIDE SEQUENCE [LARGE SCALE GENOMIC DNA]</scope>
    <source>
        <strain evidence="4">JCM 18302</strain>
    </source>
</reference>
<keyword evidence="2" id="KW-0812">Transmembrane</keyword>
<dbReference type="RefSeq" id="WP_345602413.1">
    <property type="nucleotide sequence ID" value="NZ_BAABJO010000001.1"/>
</dbReference>
<name>A0ABP9N4X8_9PSEU</name>
<feature type="transmembrane region" description="Helical" evidence="2">
    <location>
        <begin position="263"/>
        <end position="282"/>
    </location>
</feature>
<accession>A0ABP9N4X8</accession>
<evidence type="ECO:0000256" key="1">
    <source>
        <dbReference type="SAM" id="MobiDB-lite"/>
    </source>
</evidence>
<feature type="transmembrane region" description="Helical" evidence="2">
    <location>
        <begin position="125"/>
        <end position="142"/>
    </location>
</feature>
<feature type="transmembrane region" description="Helical" evidence="2">
    <location>
        <begin position="213"/>
        <end position="231"/>
    </location>
</feature>